<comment type="caution">
    <text evidence="1">The sequence shown here is derived from an EMBL/GenBank/DDBJ whole genome shotgun (WGS) entry which is preliminary data.</text>
</comment>
<proteinExistence type="predicted"/>
<dbReference type="EMBL" id="LAZR01019873">
    <property type="protein sequence ID" value="KKL90934.1"/>
    <property type="molecule type" value="Genomic_DNA"/>
</dbReference>
<protein>
    <submittedName>
        <fullName evidence="1">Uncharacterized protein</fullName>
    </submittedName>
</protein>
<organism evidence="1">
    <name type="scientific">marine sediment metagenome</name>
    <dbReference type="NCBI Taxonomy" id="412755"/>
    <lineage>
        <taxon>unclassified sequences</taxon>
        <taxon>metagenomes</taxon>
        <taxon>ecological metagenomes</taxon>
    </lineage>
</organism>
<accession>A0A0F9FWZ3</accession>
<dbReference type="AlphaFoldDB" id="A0A0F9FWZ3"/>
<evidence type="ECO:0000313" key="1">
    <source>
        <dbReference type="EMBL" id="KKL90934.1"/>
    </source>
</evidence>
<sequence>MPLTKSGEKVLKRMQATYGKKKGEEVFNKSIADKKKGSNKWLR</sequence>
<gene>
    <name evidence="1" type="ORF">LCGC14_1899670</name>
</gene>
<reference evidence="1" key="1">
    <citation type="journal article" date="2015" name="Nature">
        <title>Complex archaea that bridge the gap between prokaryotes and eukaryotes.</title>
        <authorList>
            <person name="Spang A."/>
            <person name="Saw J.H."/>
            <person name="Jorgensen S.L."/>
            <person name="Zaremba-Niedzwiedzka K."/>
            <person name="Martijn J."/>
            <person name="Lind A.E."/>
            <person name="van Eijk R."/>
            <person name="Schleper C."/>
            <person name="Guy L."/>
            <person name="Ettema T.J."/>
        </authorList>
    </citation>
    <scope>NUCLEOTIDE SEQUENCE</scope>
</reference>
<name>A0A0F9FWZ3_9ZZZZ</name>